<evidence type="ECO:0000313" key="1">
    <source>
        <dbReference type="EMBL" id="MFD2263388.1"/>
    </source>
</evidence>
<dbReference type="RefSeq" id="WP_379876389.1">
    <property type="nucleotide sequence ID" value="NZ_JBHUIP010000011.1"/>
</dbReference>
<evidence type="ECO:0000313" key="2">
    <source>
        <dbReference type="Proteomes" id="UP001597295"/>
    </source>
</evidence>
<sequence>MSGYLFFVAPAEKQWKVIVNRAEQLFASYEQAYSAALNDALTMRNLGADAAVLRAVDQDEYEVAWPAPMGA</sequence>
<name>A0ABW5DS11_9PROT</name>
<dbReference type="EMBL" id="JBHUIP010000011">
    <property type="protein sequence ID" value="MFD2263388.1"/>
    <property type="molecule type" value="Genomic_DNA"/>
</dbReference>
<comment type="caution">
    <text evidence="1">The sequence shown here is derived from an EMBL/GenBank/DDBJ whole genome shotgun (WGS) entry which is preliminary data.</text>
</comment>
<organism evidence="1 2">
    <name type="scientific">Lacibacterium aquatile</name>
    <dbReference type="NCBI Taxonomy" id="1168082"/>
    <lineage>
        <taxon>Bacteria</taxon>
        <taxon>Pseudomonadati</taxon>
        <taxon>Pseudomonadota</taxon>
        <taxon>Alphaproteobacteria</taxon>
        <taxon>Rhodospirillales</taxon>
        <taxon>Rhodospirillaceae</taxon>
    </lineage>
</organism>
<proteinExistence type="predicted"/>
<gene>
    <name evidence="1" type="ORF">ACFSM5_10855</name>
</gene>
<protein>
    <recommendedName>
        <fullName evidence="3">DUF2188 domain-containing protein</fullName>
    </recommendedName>
</protein>
<accession>A0ABW5DS11</accession>
<dbReference type="Proteomes" id="UP001597295">
    <property type="component" value="Unassembled WGS sequence"/>
</dbReference>
<keyword evidence="2" id="KW-1185">Reference proteome</keyword>
<reference evidence="2" key="1">
    <citation type="journal article" date="2019" name="Int. J. Syst. Evol. Microbiol.">
        <title>The Global Catalogue of Microorganisms (GCM) 10K type strain sequencing project: providing services to taxonomists for standard genome sequencing and annotation.</title>
        <authorList>
            <consortium name="The Broad Institute Genomics Platform"/>
            <consortium name="The Broad Institute Genome Sequencing Center for Infectious Disease"/>
            <person name="Wu L."/>
            <person name="Ma J."/>
        </authorList>
    </citation>
    <scope>NUCLEOTIDE SEQUENCE [LARGE SCALE GENOMIC DNA]</scope>
    <source>
        <strain evidence="2">CGMCC 1.19062</strain>
    </source>
</reference>
<evidence type="ECO:0008006" key="3">
    <source>
        <dbReference type="Google" id="ProtNLM"/>
    </source>
</evidence>